<proteinExistence type="predicted"/>
<dbReference type="EMBL" id="BKCJ011378128">
    <property type="protein sequence ID" value="GFD27569.1"/>
    <property type="molecule type" value="Genomic_DNA"/>
</dbReference>
<gene>
    <name evidence="1" type="ORF">Tci_899538</name>
</gene>
<sequence>MSTQLATQPNAPQTALSLQQTRANSLLPYLTTSESERAVAIVRKFSTLTFATARTSPQVSGLVKADPQPAPQFTNSPEALAIRQHLETLSDEKLQQGLDYYAALAEPNPTQ</sequence>
<dbReference type="AlphaFoldDB" id="A0A699V1V7"/>
<organism evidence="1">
    <name type="scientific">Tanacetum cinerariifolium</name>
    <name type="common">Dalmatian daisy</name>
    <name type="synonym">Chrysanthemum cinerariifolium</name>
    <dbReference type="NCBI Taxonomy" id="118510"/>
    <lineage>
        <taxon>Eukaryota</taxon>
        <taxon>Viridiplantae</taxon>
        <taxon>Streptophyta</taxon>
        <taxon>Embryophyta</taxon>
        <taxon>Tracheophyta</taxon>
        <taxon>Spermatophyta</taxon>
        <taxon>Magnoliopsida</taxon>
        <taxon>eudicotyledons</taxon>
        <taxon>Gunneridae</taxon>
        <taxon>Pentapetalae</taxon>
        <taxon>asterids</taxon>
        <taxon>campanulids</taxon>
        <taxon>Asterales</taxon>
        <taxon>Asteraceae</taxon>
        <taxon>Asteroideae</taxon>
        <taxon>Anthemideae</taxon>
        <taxon>Anthemidinae</taxon>
        <taxon>Tanacetum</taxon>
    </lineage>
</organism>
<protein>
    <submittedName>
        <fullName evidence="1">Uncharacterized protein</fullName>
    </submittedName>
</protein>
<comment type="caution">
    <text evidence="1">The sequence shown here is derived from an EMBL/GenBank/DDBJ whole genome shotgun (WGS) entry which is preliminary data.</text>
</comment>
<name>A0A699V1V7_TANCI</name>
<accession>A0A699V1V7</accession>
<feature type="non-terminal residue" evidence="1">
    <location>
        <position position="111"/>
    </location>
</feature>
<reference evidence="1" key="1">
    <citation type="journal article" date="2019" name="Sci. Rep.">
        <title>Draft genome of Tanacetum cinerariifolium, the natural source of mosquito coil.</title>
        <authorList>
            <person name="Yamashiro T."/>
            <person name="Shiraishi A."/>
            <person name="Satake H."/>
            <person name="Nakayama K."/>
        </authorList>
    </citation>
    <scope>NUCLEOTIDE SEQUENCE</scope>
</reference>
<evidence type="ECO:0000313" key="1">
    <source>
        <dbReference type="EMBL" id="GFD27569.1"/>
    </source>
</evidence>